<reference evidence="2 3" key="1">
    <citation type="journal article" date="2002" name="Nat. Biotechnol.">
        <title>Genome sequence of the dissimilatory metal ion-reducing bacterium Shewanella oneidensis.</title>
        <authorList>
            <person name="Heidelberg J.F."/>
            <person name="Paulsen I.T."/>
            <person name="Nelson K.E."/>
            <person name="Gaidos E.J."/>
            <person name="Nelson W.C."/>
            <person name="Read T.D."/>
            <person name="Eisen J.A."/>
            <person name="Seshadri R."/>
            <person name="Ward N."/>
            <person name="Methe B."/>
            <person name="Clayton R.A."/>
            <person name="Meyer T."/>
            <person name="Tsapin A."/>
            <person name="Scott J."/>
            <person name="Beanan M."/>
            <person name="Brinkac L."/>
            <person name="Daugherty S."/>
            <person name="DeBoy R.T."/>
            <person name="Dodson R.J."/>
            <person name="Durkin A.S."/>
            <person name="Haft D.H."/>
            <person name="Kolonay J.F."/>
            <person name="Madupu R."/>
            <person name="Peterson J.D."/>
            <person name="Umayam L.A."/>
            <person name="White O."/>
            <person name="Wolf A.M."/>
            <person name="Vamathevan J."/>
            <person name="Weidman J."/>
            <person name="Impraim M."/>
            <person name="Lee K."/>
            <person name="Berry K."/>
            <person name="Lee C."/>
            <person name="Mueller J."/>
            <person name="Khouri H."/>
            <person name="Gill J."/>
            <person name="Utterback T.R."/>
            <person name="McDonald L.A."/>
            <person name="Feldblyum T.V."/>
            <person name="Smith H.O."/>
            <person name="Venter J.C."/>
            <person name="Nealson K.H."/>
            <person name="Fraser C.M."/>
        </authorList>
    </citation>
    <scope>NUCLEOTIDE SEQUENCE [LARGE SCALE GENOMIC DNA]</scope>
    <source>
        <strain evidence="3">ATCC 700550 / JCM 31522 / CIP 106686 / LMG 19005 / NCIMB 14063 / MR-1</strain>
    </source>
</reference>
<gene>
    <name evidence="2" type="ordered locus">SO_0203</name>
</gene>
<dbReference type="AlphaFoldDB" id="Q8EK93"/>
<evidence type="ECO:0000256" key="1">
    <source>
        <dbReference type="SAM" id="SignalP"/>
    </source>
</evidence>
<reference evidence="2 3" key="2">
    <citation type="journal article" date="2005" name="Proteomics">
        <title>Global detection and characterization of hypothetical proteins in Shewanella oneidensis MR-1 using LC-MS based proteomics.</title>
        <authorList>
            <person name="Elias D.A."/>
            <person name="Monroe M.E."/>
            <person name="Marshall M.J."/>
            <person name="Romine M.F."/>
            <person name="Belieav A.S."/>
            <person name="Fredrickson J.K."/>
            <person name="Anderson G.A."/>
            <person name="Smith R.D."/>
            <person name="Lipton M.S."/>
        </authorList>
    </citation>
    <scope>NUCLEOTIDE SEQUENCE [LARGE SCALE GENOMIC DNA]</scope>
    <source>
        <strain evidence="3">ATCC 700550 / JCM 31522 / CIP 106686 / LMG 19005 / NCIMB 14063 / MR-1</strain>
    </source>
</reference>
<dbReference type="EMBL" id="AE014299">
    <property type="protein sequence ID" value="AAN53289.1"/>
    <property type="molecule type" value="Genomic_DNA"/>
</dbReference>
<keyword evidence="1" id="KW-0732">Signal</keyword>
<dbReference type="eggNOG" id="ENOG50347QQ">
    <property type="taxonomic scope" value="Bacteria"/>
</dbReference>
<reference evidence="2 3" key="3">
    <citation type="journal article" date="2008" name="Appl. Environ. Microbiol.">
        <title>Identification of mobile elements and pseudogenes in the Shewanella oneidensis MR-1 genome.</title>
        <authorList>
            <person name="Romine M.F."/>
            <person name="Carlson T.S."/>
            <person name="Norbeck A.D."/>
            <person name="McCue L.A."/>
            <person name="Lipton M.S."/>
        </authorList>
    </citation>
    <scope>NUCLEOTIDE SEQUENCE [LARGE SCALE GENOMIC DNA]</scope>
    <source>
        <strain evidence="3">ATCC 700550 / JCM 31522 / CIP 106686 / LMG 19005 / NCIMB 14063 / MR-1</strain>
    </source>
</reference>
<protein>
    <submittedName>
        <fullName evidence="2">Predicted periplasmic protein</fullName>
    </submittedName>
</protein>
<keyword evidence="3" id="KW-1185">Reference proteome</keyword>
<dbReference type="PATRIC" id="fig|211586.12.peg.191"/>
<dbReference type="Proteomes" id="UP000008186">
    <property type="component" value="Chromosome"/>
</dbReference>
<dbReference type="STRING" id="211586.SO_0203"/>
<dbReference type="BioCyc" id="SONE211586:G1GMP-187-MONOMER"/>
<proteinExistence type="predicted"/>
<dbReference type="HOGENOM" id="CLU_1165194_0_0_6"/>
<evidence type="ECO:0000313" key="3">
    <source>
        <dbReference type="Proteomes" id="UP000008186"/>
    </source>
</evidence>
<feature type="chain" id="PRO_5004308231" evidence="1">
    <location>
        <begin position="26"/>
        <end position="238"/>
    </location>
</feature>
<sequence length="238" mass="25707">MTFTMKLIASAIGISLLPLSFAVSAQSTPQPAAKIAEAKDSAPEPPSGWMIIDEVVWLRFVDEPTQHLISARDSFVKGDFEHASDEVCLAAGYLHIAVRKADKKSKSALTKSAQELDTLSSELHSNKATTLLSIDQVFARAVYALAADHQAKVRIAMQARNYKTAGHYLHSAVTEVEQAAKWSGHELEYSAAVTAKDTRVLAGKMVEGTGYVVDEVGKGVEWAGTEIEKLGRVIEPGK</sequence>
<dbReference type="KEGG" id="son:SO_0203"/>
<organism evidence="2 3">
    <name type="scientific">Shewanella oneidensis (strain ATCC 700550 / JCM 31522 / CIP 106686 / LMG 19005 / NCIMB 14063 / MR-1)</name>
    <dbReference type="NCBI Taxonomy" id="211586"/>
    <lineage>
        <taxon>Bacteria</taxon>
        <taxon>Pseudomonadati</taxon>
        <taxon>Pseudomonadota</taxon>
        <taxon>Gammaproteobacteria</taxon>
        <taxon>Alteromonadales</taxon>
        <taxon>Shewanellaceae</taxon>
        <taxon>Shewanella</taxon>
    </lineage>
</organism>
<feature type="signal peptide" evidence="1">
    <location>
        <begin position="1"/>
        <end position="25"/>
    </location>
</feature>
<accession>Q8EK93</accession>
<dbReference type="OrthoDB" id="9836825at2"/>
<evidence type="ECO:0000313" key="2">
    <source>
        <dbReference type="EMBL" id="AAN53289.1"/>
    </source>
</evidence>
<name>Q8EK93_SHEON</name>
<reference evidence="2 3" key="4">
    <citation type="journal article" date="2011" name="BMC Genomics">
        <title>Genome-wide protein localization prediction strategies for gram negative bacteria.</title>
        <authorList>
            <person name="Romine M.F."/>
        </authorList>
    </citation>
    <scope>NUCLEOTIDE SEQUENCE [LARGE SCALE GENOMIC DNA]</scope>
    <source>
        <strain evidence="3">ATCC 700550 / JCM 31522 / CIP 106686 / LMG 19005 / NCIMB 14063 / MR-1</strain>
    </source>
</reference>
<dbReference type="PaxDb" id="211586-SO_0203"/>